<dbReference type="EMBL" id="JAGGNH010000006">
    <property type="protein sequence ID" value="KAJ0970003.1"/>
    <property type="molecule type" value="Genomic_DNA"/>
</dbReference>
<feature type="compositionally biased region" description="Basic and acidic residues" evidence="1">
    <location>
        <begin position="117"/>
        <end position="127"/>
    </location>
</feature>
<reference evidence="2" key="2">
    <citation type="journal article" date="2022" name="Hortic Res">
        <title>The genome of Dioscorea zingiberensis sheds light on the biosynthesis, origin and evolution of the medicinally important diosgenin saponins.</title>
        <authorList>
            <person name="Li Y."/>
            <person name="Tan C."/>
            <person name="Li Z."/>
            <person name="Guo J."/>
            <person name="Li S."/>
            <person name="Chen X."/>
            <person name="Wang C."/>
            <person name="Dai X."/>
            <person name="Yang H."/>
            <person name="Song W."/>
            <person name="Hou L."/>
            <person name="Xu J."/>
            <person name="Tong Z."/>
            <person name="Xu A."/>
            <person name="Yuan X."/>
            <person name="Wang W."/>
            <person name="Yang Q."/>
            <person name="Chen L."/>
            <person name="Sun Z."/>
            <person name="Wang K."/>
            <person name="Pan B."/>
            <person name="Chen J."/>
            <person name="Bao Y."/>
            <person name="Liu F."/>
            <person name="Qi X."/>
            <person name="Gang D.R."/>
            <person name="Wen J."/>
            <person name="Li J."/>
        </authorList>
    </citation>
    <scope>NUCLEOTIDE SEQUENCE</scope>
    <source>
        <strain evidence="2">Dzin_1.0</strain>
    </source>
</reference>
<name>A0A9D5CB89_9LILI</name>
<sequence length="127" mass="14560">MLDDPPAQSLHRRRRRRRRHNPRDPLLDFGSNRSQGPEILRQSAEHLGVQRRQGSQRERGVQRDGDGDEPEQEDRDLLRGWQRGQRALRRDEAVLRRVPGVLSGSSEYDGDGVDAQRAGEGRHIGNI</sequence>
<dbReference type="AlphaFoldDB" id="A0A9D5CB89"/>
<feature type="region of interest" description="Disordered" evidence="1">
    <location>
        <begin position="98"/>
        <end position="127"/>
    </location>
</feature>
<proteinExistence type="predicted"/>
<feature type="compositionally biased region" description="Basic residues" evidence="1">
    <location>
        <begin position="10"/>
        <end position="21"/>
    </location>
</feature>
<accession>A0A9D5CB89</accession>
<feature type="compositionally biased region" description="Basic and acidic residues" evidence="1">
    <location>
        <begin position="55"/>
        <end position="65"/>
    </location>
</feature>
<gene>
    <name evidence="2" type="ORF">J5N97_022880</name>
</gene>
<keyword evidence="3" id="KW-1185">Reference proteome</keyword>
<comment type="caution">
    <text evidence="2">The sequence shown here is derived from an EMBL/GenBank/DDBJ whole genome shotgun (WGS) entry which is preliminary data.</text>
</comment>
<protein>
    <submittedName>
        <fullName evidence="2">Uncharacterized protein</fullName>
    </submittedName>
</protein>
<organism evidence="2 3">
    <name type="scientific">Dioscorea zingiberensis</name>
    <dbReference type="NCBI Taxonomy" id="325984"/>
    <lineage>
        <taxon>Eukaryota</taxon>
        <taxon>Viridiplantae</taxon>
        <taxon>Streptophyta</taxon>
        <taxon>Embryophyta</taxon>
        <taxon>Tracheophyta</taxon>
        <taxon>Spermatophyta</taxon>
        <taxon>Magnoliopsida</taxon>
        <taxon>Liliopsida</taxon>
        <taxon>Dioscoreales</taxon>
        <taxon>Dioscoreaceae</taxon>
        <taxon>Dioscorea</taxon>
    </lineage>
</organism>
<evidence type="ECO:0000256" key="1">
    <source>
        <dbReference type="SAM" id="MobiDB-lite"/>
    </source>
</evidence>
<feature type="region of interest" description="Disordered" evidence="1">
    <location>
        <begin position="1"/>
        <end position="83"/>
    </location>
</feature>
<reference evidence="2" key="1">
    <citation type="submission" date="2021-03" db="EMBL/GenBank/DDBJ databases">
        <authorList>
            <person name="Li Z."/>
            <person name="Yang C."/>
        </authorList>
    </citation>
    <scope>NUCLEOTIDE SEQUENCE</scope>
    <source>
        <strain evidence="2">Dzin_1.0</strain>
        <tissue evidence="2">Leaf</tissue>
    </source>
</reference>
<dbReference type="Proteomes" id="UP001085076">
    <property type="component" value="Miscellaneous, Linkage group lg06"/>
</dbReference>
<evidence type="ECO:0000313" key="3">
    <source>
        <dbReference type="Proteomes" id="UP001085076"/>
    </source>
</evidence>
<evidence type="ECO:0000313" key="2">
    <source>
        <dbReference type="EMBL" id="KAJ0970003.1"/>
    </source>
</evidence>